<evidence type="ECO:0000313" key="2">
    <source>
        <dbReference type="EMBL" id="KAL1838483.1"/>
    </source>
</evidence>
<name>A0ABR3V9N9_HUMIN</name>
<protein>
    <recommendedName>
        <fullName evidence="4">Ribosome biogenesis protein ALB1</fullName>
    </recommendedName>
</protein>
<proteinExistence type="predicted"/>
<accession>A0ABR3V9N9</accession>
<evidence type="ECO:0000256" key="1">
    <source>
        <dbReference type="SAM" id="MobiDB-lite"/>
    </source>
</evidence>
<reference evidence="2 3" key="1">
    <citation type="journal article" date="2024" name="Commun. Biol.">
        <title>Comparative genomic analysis of thermophilic fungi reveals convergent evolutionary adaptations and gene losses.</title>
        <authorList>
            <person name="Steindorff A.S."/>
            <person name="Aguilar-Pontes M.V."/>
            <person name="Robinson A.J."/>
            <person name="Andreopoulos B."/>
            <person name="LaButti K."/>
            <person name="Kuo A."/>
            <person name="Mondo S."/>
            <person name="Riley R."/>
            <person name="Otillar R."/>
            <person name="Haridas S."/>
            <person name="Lipzen A."/>
            <person name="Grimwood J."/>
            <person name="Schmutz J."/>
            <person name="Clum A."/>
            <person name="Reid I.D."/>
            <person name="Moisan M.C."/>
            <person name="Butler G."/>
            <person name="Nguyen T.T.M."/>
            <person name="Dewar K."/>
            <person name="Conant G."/>
            <person name="Drula E."/>
            <person name="Henrissat B."/>
            <person name="Hansel C."/>
            <person name="Singer S."/>
            <person name="Hutchinson M.I."/>
            <person name="de Vries R.P."/>
            <person name="Natvig D.O."/>
            <person name="Powell A.J."/>
            <person name="Tsang A."/>
            <person name="Grigoriev I.V."/>
        </authorList>
    </citation>
    <scope>NUCLEOTIDE SEQUENCE [LARGE SCALE GENOMIC DNA]</scope>
    <source>
        <strain evidence="2 3">CBS 620.91</strain>
    </source>
</reference>
<evidence type="ECO:0008006" key="4">
    <source>
        <dbReference type="Google" id="ProtNLM"/>
    </source>
</evidence>
<feature type="compositionally biased region" description="Acidic residues" evidence="1">
    <location>
        <begin position="141"/>
        <end position="150"/>
    </location>
</feature>
<dbReference type="Proteomes" id="UP001583172">
    <property type="component" value="Unassembled WGS sequence"/>
</dbReference>
<feature type="compositionally biased region" description="Basic and acidic residues" evidence="1">
    <location>
        <begin position="126"/>
        <end position="137"/>
    </location>
</feature>
<organism evidence="2 3">
    <name type="scientific">Humicola insolens</name>
    <name type="common">Soft-rot fungus</name>
    <dbReference type="NCBI Taxonomy" id="85995"/>
    <lineage>
        <taxon>Eukaryota</taxon>
        <taxon>Fungi</taxon>
        <taxon>Dikarya</taxon>
        <taxon>Ascomycota</taxon>
        <taxon>Pezizomycotina</taxon>
        <taxon>Sordariomycetes</taxon>
        <taxon>Sordariomycetidae</taxon>
        <taxon>Sordariales</taxon>
        <taxon>Chaetomiaceae</taxon>
        <taxon>Mycothermus</taxon>
    </lineage>
</organism>
<gene>
    <name evidence="2" type="ORF">VTJ49DRAFT_2621</name>
</gene>
<dbReference type="EMBL" id="JAZGSY010000211">
    <property type="protein sequence ID" value="KAL1838483.1"/>
    <property type="molecule type" value="Genomic_DNA"/>
</dbReference>
<feature type="region of interest" description="Disordered" evidence="1">
    <location>
        <begin position="123"/>
        <end position="150"/>
    </location>
</feature>
<sequence>MPSIKNPNFLSKNRLAARAAKLKKQRQKAAERNRLAKVPGGEELAKDVKRGARPGLLPTSGPRAAISKKKLRKLERMRGYVLKRKLEQEGLIGEEMAVDGKLFFLSSGSDASLRWWANVRVTDAPQDGKGKKQDKGQEQQGGDDAEMDIE</sequence>
<feature type="region of interest" description="Disordered" evidence="1">
    <location>
        <begin position="38"/>
        <end position="62"/>
    </location>
</feature>
<evidence type="ECO:0000313" key="3">
    <source>
        <dbReference type="Proteomes" id="UP001583172"/>
    </source>
</evidence>
<comment type="caution">
    <text evidence="2">The sequence shown here is derived from an EMBL/GenBank/DDBJ whole genome shotgun (WGS) entry which is preliminary data.</text>
</comment>
<keyword evidence="3" id="KW-1185">Reference proteome</keyword>